<protein>
    <submittedName>
        <fullName evidence="2">Uncharacterized protein</fullName>
    </submittedName>
</protein>
<reference evidence="2 3" key="1">
    <citation type="submission" date="2019-11" db="EMBL/GenBank/DDBJ databases">
        <title>Identification of a novel strain.</title>
        <authorList>
            <person name="Xu Q."/>
            <person name="Wang G."/>
        </authorList>
    </citation>
    <scope>NUCLEOTIDE SEQUENCE [LARGE SCALE GENOMIC DNA]</scope>
    <source>
        <strain evidence="3">xq</strain>
    </source>
</reference>
<accession>A0A6I3KQW1</accession>
<dbReference type="RefSeq" id="WP_154740932.1">
    <property type="nucleotide sequence ID" value="NZ_WMBQ01000003.1"/>
</dbReference>
<dbReference type="EMBL" id="WMBQ01000003">
    <property type="protein sequence ID" value="MTD96370.1"/>
    <property type="molecule type" value="Genomic_DNA"/>
</dbReference>
<dbReference type="Proteomes" id="UP000440694">
    <property type="component" value="Unassembled WGS sequence"/>
</dbReference>
<organism evidence="2 3">
    <name type="scientific">Hyphomicrobium album</name>
    <dbReference type="NCBI Taxonomy" id="2665159"/>
    <lineage>
        <taxon>Bacteria</taxon>
        <taxon>Pseudomonadati</taxon>
        <taxon>Pseudomonadota</taxon>
        <taxon>Alphaproteobacteria</taxon>
        <taxon>Hyphomicrobiales</taxon>
        <taxon>Hyphomicrobiaceae</taxon>
        <taxon>Hyphomicrobium</taxon>
    </lineage>
</organism>
<feature type="region of interest" description="Disordered" evidence="1">
    <location>
        <begin position="93"/>
        <end position="115"/>
    </location>
</feature>
<keyword evidence="3" id="KW-1185">Reference proteome</keyword>
<evidence type="ECO:0000256" key="1">
    <source>
        <dbReference type="SAM" id="MobiDB-lite"/>
    </source>
</evidence>
<evidence type="ECO:0000313" key="3">
    <source>
        <dbReference type="Proteomes" id="UP000440694"/>
    </source>
</evidence>
<sequence>MAADVEAVIAALRVALDEAQKSDETYWKSEAANRWIGLLPGAWSGRWRRLKLHADASGDVYREAFVGHVRAALAFLEASRTQIAPSRKWWPMRHRGGATQTAAKSDPQAGTSARPVNLLRIRKPMPGLH</sequence>
<dbReference type="AlphaFoldDB" id="A0A6I3KQW1"/>
<evidence type="ECO:0000313" key="2">
    <source>
        <dbReference type="EMBL" id="MTD96370.1"/>
    </source>
</evidence>
<name>A0A6I3KQW1_9HYPH</name>
<comment type="caution">
    <text evidence="2">The sequence shown here is derived from an EMBL/GenBank/DDBJ whole genome shotgun (WGS) entry which is preliminary data.</text>
</comment>
<gene>
    <name evidence="2" type="ORF">GIW81_18690</name>
</gene>
<proteinExistence type="predicted"/>
<feature type="compositionally biased region" description="Polar residues" evidence="1">
    <location>
        <begin position="98"/>
        <end position="111"/>
    </location>
</feature>